<proteinExistence type="predicted"/>
<comment type="caution">
    <text evidence="1">The sequence shown here is derived from an EMBL/GenBank/DDBJ whole genome shotgun (WGS) entry which is preliminary data.</text>
</comment>
<dbReference type="EMBL" id="BARS01044782">
    <property type="protein sequence ID" value="GAG39783.1"/>
    <property type="molecule type" value="Genomic_DNA"/>
</dbReference>
<dbReference type="AlphaFoldDB" id="X0XT01"/>
<reference evidence="1" key="1">
    <citation type="journal article" date="2014" name="Front. Microbiol.">
        <title>High frequency of phylogenetically diverse reductive dehalogenase-homologous genes in deep subseafloor sedimentary metagenomes.</title>
        <authorList>
            <person name="Kawai M."/>
            <person name="Futagami T."/>
            <person name="Toyoda A."/>
            <person name="Takaki Y."/>
            <person name="Nishi S."/>
            <person name="Hori S."/>
            <person name="Arai W."/>
            <person name="Tsubouchi T."/>
            <person name="Morono Y."/>
            <person name="Uchiyama I."/>
            <person name="Ito T."/>
            <person name="Fujiyama A."/>
            <person name="Inagaki F."/>
            <person name="Takami H."/>
        </authorList>
    </citation>
    <scope>NUCLEOTIDE SEQUENCE</scope>
    <source>
        <strain evidence="1">Expedition CK06-06</strain>
    </source>
</reference>
<organism evidence="1">
    <name type="scientific">marine sediment metagenome</name>
    <dbReference type="NCBI Taxonomy" id="412755"/>
    <lineage>
        <taxon>unclassified sequences</taxon>
        <taxon>metagenomes</taxon>
        <taxon>ecological metagenomes</taxon>
    </lineage>
</organism>
<protein>
    <submittedName>
        <fullName evidence="1">Uncharacterized protein</fullName>
    </submittedName>
</protein>
<name>X0XT01_9ZZZZ</name>
<accession>X0XT01</accession>
<gene>
    <name evidence="1" type="ORF">S01H1_67596</name>
</gene>
<evidence type="ECO:0000313" key="1">
    <source>
        <dbReference type="EMBL" id="GAG39783.1"/>
    </source>
</evidence>
<sequence>MSQWRPDGGAGLVMPAIPIYDLLEWRHSSISPATDVFLEHLSRVVSLLEKKDCVLSRFLC</sequence>